<dbReference type="Proteomes" id="UP001595752">
    <property type="component" value="Unassembled WGS sequence"/>
</dbReference>
<dbReference type="InterPro" id="IPR003593">
    <property type="entry name" value="AAA+_ATPase"/>
</dbReference>
<dbReference type="InterPro" id="IPR003439">
    <property type="entry name" value="ABC_transporter-like_ATP-bd"/>
</dbReference>
<dbReference type="SMART" id="SM00382">
    <property type="entry name" value="AAA"/>
    <property type="match status" value="1"/>
</dbReference>
<dbReference type="PANTHER" id="PTHR43038:SF3">
    <property type="entry name" value="ABC TRANSPORTER G FAMILY MEMBER 20 ISOFORM X1"/>
    <property type="match status" value="1"/>
</dbReference>
<dbReference type="InterPro" id="IPR027417">
    <property type="entry name" value="P-loop_NTPase"/>
</dbReference>
<keyword evidence="2 4" id="KW-0067">ATP-binding</keyword>
<dbReference type="InterPro" id="IPR017871">
    <property type="entry name" value="ABC_transporter-like_CS"/>
</dbReference>
<dbReference type="Pfam" id="PF00005">
    <property type="entry name" value="ABC_tran"/>
    <property type="match status" value="1"/>
</dbReference>
<keyword evidence="1" id="KW-0547">Nucleotide-binding</keyword>
<dbReference type="Gene3D" id="3.40.50.300">
    <property type="entry name" value="P-loop containing nucleotide triphosphate hydrolases"/>
    <property type="match status" value="1"/>
</dbReference>
<dbReference type="PANTHER" id="PTHR43038">
    <property type="entry name" value="ATP-BINDING CASSETTE, SUB-FAMILY H, MEMBER 1"/>
    <property type="match status" value="1"/>
</dbReference>
<dbReference type="GO" id="GO:0005524">
    <property type="term" value="F:ATP binding"/>
    <property type="evidence" value="ECO:0007669"/>
    <property type="project" value="UniProtKB-KW"/>
</dbReference>
<evidence type="ECO:0000313" key="5">
    <source>
        <dbReference type="Proteomes" id="UP001595752"/>
    </source>
</evidence>
<accession>A0ABV8B2G6</accession>
<organism evidence="4 5">
    <name type="scientific">Bacillus songklensis</name>
    <dbReference type="NCBI Taxonomy" id="1069116"/>
    <lineage>
        <taxon>Bacteria</taxon>
        <taxon>Bacillati</taxon>
        <taxon>Bacillota</taxon>
        <taxon>Bacilli</taxon>
        <taxon>Bacillales</taxon>
        <taxon>Bacillaceae</taxon>
        <taxon>Bacillus</taxon>
    </lineage>
</organism>
<protein>
    <submittedName>
        <fullName evidence="4">ABC transporter ATP-binding protein</fullName>
    </submittedName>
</protein>
<name>A0ABV8B2G6_9BACI</name>
<dbReference type="PROSITE" id="PS00211">
    <property type="entry name" value="ABC_TRANSPORTER_1"/>
    <property type="match status" value="1"/>
</dbReference>
<reference evidence="5" key="1">
    <citation type="journal article" date="2019" name="Int. J. Syst. Evol. Microbiol.">
        <title>The Global Catalogue of Microorganisms (GCM) 10K type strain sequencing project: providing services to taxonomists for standard genome sequencing and annotation.</title>
        <authorList>
            <consortium name="The Broad Institute Genomics Platform"/>
            <consortium name="The Broad Institute Genome Sequencing Center for Infectious Disease"/>
            <person name="Wu L."/>
            <person name="Ma J."/>
        </authorList>
    </citation>
    <scope>NUCLEOTIDE SEQUENCE [LARGE SCALE GENOMIC DNA]</scope>
    <source>
        <strain evidence="5">CCUG 61889</strain>
    </source>
</reference>
<dbReference type="SUPFAM" id="SSF52540">
    <property type="entry name" value="P-loop containing nucleoside triphosphate hydrolases"/>
    <property type="match status" value="1"/>
</dbReference>
<comment type="caution">
    <text evidence="4">The sequence shown here is derived from an EMBL/GenBank/DDBJ whole genome shotgun (WGS) entry which is preliminary data.</text>
</comment>
<evidence type="ECO:0000256" key="2">
    <source>
        <dbReference type="ARBA" id="ARBA00022840"/>
    </source>
</evidence>
<gene>
    <name evidence="4" type="ORF">ACFOU2_13225</name>
</gene>
<dbReference type="PROSITE" id="PS50893">
    <property type="entry name" value="ABC_TRANSPORTER_2"/>
    <property type="match status" value="1"/>
</dbReference>
<evidence type="ECO:0000259" key="3">
    <source>
        <dbReference type="PROSITE" id="PS50893"/>
    </source>
</evidence>
<evidence type="ECO:0000256" key="1">
    <source>
        <dbReference type="ARBA" id="ARBA00022741"/>
    </source>
</evidence>
<sequence>MTSDYLVDVQHVSKKFGKKRVLEDIDLHLKKGEILGLLGPSGAGKTTLVKMIAGIDIPSQGSIQVLGENMPNLEVMKHIGFMAQADALYMELTALENLQFFASIYGLKGQKRKERIQQTMGLVNLAEYIKVPVHQYSGGMRRRLSLAIALLHEPEVLVLDEPTVGIDPVLRKSIWTELEHLRKEGTAIIVTTHVMDEADKCQRLGMIRDGKLIAVGSPSELKRQTGSSSIEEAFLVFGGEQK</sequence>
<dbReference type="EMBL" id="JBHRZT010000052">
    <property type="protein sequence ID" value="MFC3884411.1"/>
    <property type="molecule type" value="Genomic_DNA"/>
</dbReference>
<proteinExistence type="predicted"/>
<dbReference type="RefSeq" id="WP_377915830.1">
    <property type="nucleotide sequence ID" value="NZ_JBHRZT010000052.1"/>
</dbReference>
<keyword evidence="5" id="KW-1185">Reference proteome</keyword>
<feature type="domain" description="ABC transporter" evidence="3">
    <location>
        <begin position="7"/>
        <end position="234"/>
    </location>
</feature>
<evidence type="ECO:0000313" key="4">
    <source>
        <dbReference type="EMBL" id="MFC3884411.1"/>
    </source>
</evidence>